<proteinExistence type="inferred from homology"/>
<dbReference type="Pfam" id="PF01105">
    <property type="entry name" value="EMP24_GP25L"/>
    <property type="match status" value="1"/>
</dbReference>
<dbReference type="SMART" id="SM01190">
    <property type="entry name" value="EMP24_GP25L"/>
    <property type="match status" value="1"/>
</dbReference>
<dbReference type="GO" id="GO:0016020">
    <property type="term" value="C:membrane"/>
    <property type="evidence" value="ECO:0007669"/>
    <property type="project" value="UniProtKB-SubCell"/>
</dbReference>
<evidence type="ECO:0000313" key="12">
    <source>
        <dbReference type="Proteomes" id="UP001324115"/>
    </source>
</evidence>
<reference evidence="11 12" key="1">
    <citation type="journal article" date="2023" name="G3 (Bethesda)">
        <title>A haplotype-resolved chromosome-scale genome for Quercus rubra L. provides insights into the genetics of adaptive traits for red oak species.</title>
        <authorList>
            <person name="Kapoor B."/>
            <person name="Jenkins J."/>
            <person name="Schmutz J."/>
            <person name="Zhebentyayeva T."/>
            <person name="Kuelheim C."/>
            <person name="Coggeshall M."/>
            <person name="Heim C."/>
            <person name="Lasky J.R."/>
            <person name="Leites L."/>
            <person name="Islam-Faridi N."/>
            <person name="Romero-Severson J."/>
            <person name="DeLeo V.L."/>
            <person name="Lucas S.M."/>
            <person name="Lazic D."/>
            <person name="Gailing O."/>
            <person name="Carlson J."/>
            <person name="Staton M."/>
        </authorList>
    </citation>
    <scope>NUCLEOTIDE SEQUENCE [LARGE SCALE GENOMIC DNA]</scope>
    <source>
        <strain evidence="11">Pseudo-F2</strain>
    </source>
</reference>
<dbReference type="PANTHER" id="PTHR22811">
    <property type="entry name" value="TRANSMEMBRANE EMP24 DOMAIN-CONTAINING PROTEIN"/>
    <property type="match status" value="1"/>
</dbReference>
<evidence type="ECO:0000313" key="11">
    <source>
        <dbReference type="EMBL" id="KAK4572874.1"/>
    </source>
</evidence>
<comment type="similarity">
    <text evidence="2 7">Belongs to the EMP24/GP25L family.</text>
</comment>
<comment type="subcellular location">
    <subcellularLocation>
        <location evidence="1 7">Membrane</location>
        <topology evidence="1 7">Single-pass type I membrane protein</topology>
    </subcellularLocation>
</comment>
<evidence type="ECO:0000256" key="1">
    <source>
        <dbReference type="ARBA" id="ARBA00004479"/>
    </source>
</evidence>
<keyword evidence="6 8" id="KW-0472">Membrane</keyword>
<dbReference type="AlphaFoldDB" id="A0AAN7EKY8"/>
<feature type="domain" description="GOLD" evidence="10">
    <location>
        <begin position="43"/>
        <end position="158"/>
    </location>
</feature>
<dbReference type="Proteomes" id="UP001324115">
    <property type="component" value="Unassembled WGS sequence"/>
</dbReference>
<evidence type="ECO:0000256" key="9">
    <source>
        <dbReference type="SAM" id="SignalP"/>
    </source>
</evidence>
<evidence type="ECO:0000256" key="6">
    <source>
        <dbReference type="ARBA" id="ARBA00023136"/>
    </source>
</evidence>
<accession>A0AAN7EKY8</accession>
<sequence>MAQNLTSRARAVCSVLVVVVMFLTANLVPVTEAIWLTIPTSGTKCVSEEIQNHVVVLADYYVVVDEAPQQYRTPTISVKVTSPYGNNLHHVENVTHGQFAFTTTESGSYLACFWLDGEHQEGVGATLNLDWRSGIAARDWDSVAKKQKVEGVELELIKLEGAVQAIHDNLNYLKDREAEMRQVSESTNSKVAWLSIMSLGVCIVVSALQLWHLKTYFRKKKLI</sequence>
<evidence type="ECO:0000256" key="2">
    <source>
        <dbReference type="ARBA" id="ARBA00007104"/>
    </source>
</evidence>
<protein>
    <recommendedName>
        <fullName evidence="10">GOLD domain-containing protein</fullName>
    </recommendedName>
</protein>
<keyword evidence="5 8" id="KW-1133">Transmembrane helix</keyword>
<name>A0AAN7EKY8_QUERU</name>
<evidence type="ECO:0000256" key="4">
    <source>
        <dbReference type="ARBA" id="ARBA00022729"/>
    </source>
</evidence>
<keyword evidence="12" id="KW-1185">Reference proteome</keyword>
<evidence type="ECO:0000259" key="10">
    <source>
        <dbReference type="PROSITE" id="PS50866"/>
    </source>
</evidence>
<evidence type="ECO:0000256" key="3">
    <source>
        <dbReference type="ARBA" id="ARBA00022692"/>
    </source>
</evidence>
<comment type="caution">
    <text evidence="11">The sequence shown here is derived from an EMBL/GenBank/DDBJ whole genome shotgun (WGS) entry which is preliminary data.</text>
</comment>
<dbReference type="InterPro" id="IPR015720">
    <property type="entry name" value="Emp24-like"/>
</dbReference>
<evidence type="ECO:0000256" key="7">
    <source>
        <dbReference type="RuleBase" id="RU003827"/>
    </source>
</evidence>
<gene>
    <name evidence="11" type="ORF">RGQ29_031039</name>
</gene>
<organism evidence="11 12">
    <name type="scientific">Quercus rubra</name>
    <name type="common">Northern red oak</name>
    <name type="synonym">Quercus borealis</name>
    <dbReference type="NCBI Taxonomy" id="3512"/>
    <lineage>
        <taxon>Eukaryota</taxon>
        <taxon>Viridiplantae</taxon>
        <taxon>Streptophyta</taxon>
        <taxon>Embryophyta</taxon>
        <taxon>Tracheophyta</taxon>
        <taxon>Spermatophyta</taxon>
        <taxon>Magnoliopsida</taxon>
        <taxon>eudicotyledons</taxon>
        <taxon>Gunneridae</taxon>
        <taxon>Pentapetalae</taxon>
        <taxon>rosids</taxon>
        <taxon>fabids</taxon>
        <taxon>Fagales</taxon>
        <taxon>Fagaceae</taxon>
        <taxon>Quercus</taxon>
    </lineage>
</organism>
<dbReference type="InterPro" id="IPR009038">
    <property type="entry name" value="GOLD_dom"/>
</dbReference>
<keyword evidence="3 7" id="KW-0812">Transmembrane</keyword>
<feature type="transmembrane region" description="Helical" evidence="8">
    <location>
        <begin position="191"/>
        <end position="211"/>
    </location>
</feature>
<evidence type="ECO:0000256" key="5">
    <source>
        <dbReference type="ARBA" id="ARBA00022989"/>
    </source>
</evidence>
<keyword evidence="4 9" id="KW-0732">Signal</keyword>
<feature type="signal peptide" evidence="9">
    <location>
        <begin position="1"/>
        <end position="33"/>
    </location>
</feature>
<evidence type="ECO:0000256" key="8">
    <source>
        <dbReference type="SAM" id="Phobius"/>
    </source>
</evidence>
<dbReference type="PROSITE" id="PS50866">
    <property type="entry name" value="GOLD"/>
    <property type="match status" value="1"/>
</dbReference>
<dbReference type="EMBL" id="JAXUIC010000009">
    <property type="protein sequence ID" value="KAK4572874.1"/>
    <property type="molecule type" value="Genomic_DNA"/>
</dbReference>
<feature type="chain" id="PRO_5043021615" description="GOLD domain-containing protein" evidence="9">
    <location>
        <begin position="34"/>
        <end position="223"/>
    </location>
</feature>